<name>A0A4Q2U054_9HYPH</name>
<evidence type="ECO:0000313" key="6">
    <source>
        <dbReference type="Proteomes" id="UP000290759"/>
    </source>
</evidence>
<gene>
    <name evidence="5" type="ORF">D3273_22840</name>
</gene>
<dbReference type="EMBL" id="QYBB01000044">
    <property type="protein sequence ID" value="RYC29652.1"/>
    <property type="molecule type" value="Genomic_DNA"/>
</dbReference>
<evidence type="ECO:0000256" key="1">
    <source>
        <dbReference type="ARBA" id="ARBA00007730"/>
    </source>
</evidence>
<keyword evidence="6" id="KW-1185">Reference proteome</keyword>
<dbReference type="RefSeq" id="WP_129229208.1">
    <property type="nucleotide sequence ID" value="NZ_QYBB01000044.1"/>
</dbReference>
<dbReference type="AlphaFoldDB" id="A0A4Q2U054"/>
<reference evidence="5 6" key="2">
    <citation type="submission" date="2019-02" db="EMBL/GenBank/DDBJ databases">
        <title>'Lichenibacterium ramalinii' gen. nov. sp. nov., 'Lichenibacterium minor' gen. nov. sp. nov.</title>
        <authorList>
            <person name="Pankratov T."/>
        </authorList>
    </citation>
    <scope>NUCLEOTIDE SEQUENCE [LARGE SCALE GENOMIC DNA]</scope>
    <source>
        <strain evidence="5 6">RmlP026</strain>
    </source>
</reference>
<dbReference type="InterPro" id="IPR051821">
    <property type="entry name" value="Asp/Asn_beta-hydroxylase"/>
</dbReference>
<accession>A0A4Q2U054</accession>
<dbReference type="SUPFAM" id="SSF51197">
    <property type="entry name" value="Clavaminate synthase-like"/>
    <property type="match status" value="1"/>
</dbReference>
<protein>
    <submittedName>
        <fullName evidence="5">Aspartyl/asparaginyl beta-hydroxylase domain-containing protein</fullName>
    </submittedName>
</protein>
<keyword evidence="3" id="KW-0560">Oxidoreductase</keyword>
<dbReference type="OrthoDB" id="21665at2"/>
<evidence type="ECO:0000256" key="3">
    <source>
        <dbReference type="ARBA" id="ARBA00023002"/>
    </source>
</evidence>
<dbReference type="InterPro" id="IPR007803">
    <property type="entry name" value="Asp/Arg/Pro-Hydrxlase"/>
</dbReference>
<evidence type="ECO:0000259" key="4">
    <source>
        <dbReference type="Pfam" id="PF05118"/>
    </source>
</evidence>
<keyword evidence="2" id="KW-0223">Dioxygenase</keyword>
<feature type="domain" description="Aspartyl/asparaginy/proline hydroxylase" evidence="4">
    <location>
        <begin position="267"/>
        <end position="444"/>
    </location>
</feature>
<comment type="similarity">
    <text evidence="1">Belongs to the aspartyl/asparaginyl beta-hydroxylase family.</text>
</comment>
<evidence type="ECO:0000313" key="5">
    <source>
        <dbReference type="EMBL" id="RYC29652.1"/>
    </source>
</evidence>
<comment type="caution">
    <text evidence="5">The sequence shown here is derived from an EMBL/GenBank/DDBJ whole genome shotgun (WGS) entry which is preliminary data.</text>
</comment>
<dbReference type="PANTHER" id="PTHR46332:SF5">
    <property type="entry name" value="ASPARTATE BETA-HYDROXYLASE DOMAIN CONTAINING 2"/>
    <property type="match status" value="1"/>
</dbReference>
<dbReference type="Gene3D" id="2.60.120.330">
    <property type="entry name" value="B-lactam Antibiotic, Isopenicillin N Synthase, Chain"/>
    <property type="match status" value="1"/>
</dbReference>
<organism evidence="5 6">
    <name type="scientific">Lichenibacterium minor</name>
    <dbReference type="NCBI Taxonomy" id="2316528"/>
    <lineage>
        <taxon>Bacteria</taxon>
        <taxon>Pseudomonadati</taxon>
        <taxon>Pseudomonadota</taxon>
        <taxon>Alphaproteobacteria</taxon>
        <taxon>Hyphomicrobiales</taxon>
        <taxon>Lichenihabitantaceae</taxon>
        <taxon>Lichenibacterium</taxon>
    </lineage>
</organism>
<dbReference type="Proteomes" id="UP000290759">
    <property type="component" value="Unassembled WGS sequence"/>
</dbReference>
<reference evidence="5 6" key="1">
    <citation type="submission" date="2018-12" db="EMBL/GenBank/DDBJ databases">
        <authorList>
            <person name="Grouzdev D.S."/>
            <person name="Krutkina M.S."/>
        </authorList>
    </citation>
    <scope>NUCLEOTIDE SEQUENCE [LARGE SCALE GENOMIC DNA]</scope>
    <source>
        <strain evidence="5 6">RmlP026</strain>
    </source>
</reference>
<dbReference type="InterPro" id="IPR027443">
    <property type="entry name" value="IPNS-like_sf"/>
</dbReference>
<dbReference type="Pfam" id="PF05118">
    <property type="entry name" value="Asp_Arg_Hydrox"/>
    <property type="match status" value="1"/>
</dbReference>
<proteinExistence type="inferred from homology"/>
<dbReference type="PANTHER" id="PTHR46332">
    <property type="entry name" value="ASPARTATE BETA-HYDROXYLASE DOMAIN-CONTAINING PROTEIN 2"/>
    <property type="match status" value="1"/>
</dbReference>
<sequence>MPAALLDRPQTLDDATEAARIEVVQPLALDPDTVSPVLASMARAWHGALETADRAALLGPIVPRLTGTKASAAVEERRAVMAADFAIRCFLPHWLHRAGLTATAARFGQMPELATLAEVAAARPALEAAAAEANAAWIAARTRTKPDVPAAAWDRVREDVRNAVRFLILASAEATIRISIEDAEWAATAHFLWEAAAACFWASAWDGVRTGSADGTIARVAAVMLPMRAGLNRQSMALLARMAAFGTVPRPAFHDIADFPALQALTQHWPAMRADLDELSAPLMDVDRVGKPHSAVVAEVGSRIAAGETFGWVKGWGGEGGGPNLDWVQYGLILGDQAIPFAKAPRTLGLLSGLRGLKVAAFARLAPGTLLPAHTHPEIAAEGLLQAHITLQAPPATASCLLNVAGEIRQHAEGCAIVFDGSLPHWALNASSADRVILYLEFHRAAFERSHTSTEG</sequence>
<dbReference type="GO" id="GO:0051213">
    <property type="term" value="F:dioxygenase activity"/>
    <property type="evidence" value="ECO:0007669"/>
    <property type="project" value="UniProtKB-KW"/>
</dbReference>
<evidence type="ECO:0000256" key="2">
    <source>
        <dbReference type="ARBA" id="ARBA00022964"/>
    </source>
</evidence>